<sequence>MADQKDREKRKGKGQSTFVPGVFVKDQQCCYGRPDELSGPREDSSSDLLYANDGLENKDFGRDTNRLDYFSLTTIDVHGNQGASEIPSYGSGGGSQIRRKSFVGVRRLGWWNKIKKCWGR</sequence>
<protein>
    <submittedName>
        <fullName evidence="1">Uncharacterized protein</fullName>
    </submittedName>
</protein>
<evidence type="ECO:0000313" key="1">
    <source>
        <dbReference type="EMBL" id="KAK1432633.1"/>
    </source>
</evidence>
<dbReference type="Proteomes" id="UP001229421">
    <property type="component" value="Unassembled WGS sequence"/>
</dbReference>
<comment type="caution">
    <text evidence="1">The sequence shown here is derived from an EMBL/GenBank/DDBJ whole genome shotgun (WGS) entry which is preliminary data.</text>
</comment>
<organism evidence="1 2">
    <name type="scientific">Tagetes erecta</name>
    <name type="common">African marigold</name>
    <dbReference type="NCBI Taxonomy" id="13708"/>
    <lineage>
        <taxon>Eukaryota</taxon>
        <taxon>Viridiplantae</taxon>
        <taxon>Streptophyta</taxon>
        <taxon>Embryophyta</taxon>
        <taxon>Tracheophyta</taxon>
        <taxon>Spermatophyta</taxon>
        <taxon>Magnoliopsida</taxon>
        <taxon>eudicotyledons</taxon>
        <taxon>Gunneridae</taxon>
        <taxon>Pentapetalae</taxon>
        <taxon>asterids</taxon>
        <taxon>campanulids</taxon>
        <taxon>Asterales</taxon>
        <taxon>Asteraceae</taxon>
        <taxon>Asteroideae</taxon>
        <taxon>Heliantheae alliance</taxon>
        <taxon>Tageteae</taxon>
        <taxon>Tagetes</taxon>
    </lineage>
</organism>
<name>A0AAD8P416_TARER</name>
<dbReference type="EMBL" id="JAUHHV010000002">
    <property type="protein sequence ID" value="KAK1432633.1"/>
    <property type="molecule type" value="Genomic_DNA"/>
</dbReference>
<evidence type="ECO:0000313" key="2">
    <source>
        <dbReference type="Proteomes" id="UP001229421"/>
    </source>
</evidence>
<keyword evidence="2" id="KW-1185">Reference proteome</keyword>
<proteinExistence type="predicted"/>
<accession>A0AAD8P416</accession>
<gene>
    <name evidence="1" type="ORF">QVD17_09531</name>
</gene>
<reference evidence="1" key="1">
    <citation type="journal article" date="2023" name="bioRxiv">
        <title>Improved chromosome-level genome assembly for marigold (Tagetes erecta).</title>
        <authorList>
            <person name="Jiang F."/>
            <person name="Yuan L."/>
            <person name="Wang S."/>
            <person name="Wang H."/>
            <person name="Xu D."/>
            <person name="Wang A."/>
            <person name="Fan W."/>
        </authorList>
    </citation>
    <scope>NUCLEOTIDE SEQUENCE</scope>
    <source>
        <strain evidence="1">WSJ</strain>
        <tissue evidence="1">Leaf</tissue>
    </source>
</reference>
<dbReference type="AlphaFoldDB" id="A0AAD8P416"/>